<protein>
    <submittedName>
        <fullName evidence="1">36856_t:CDS:1</fullName>
    </submittedName>
</protein>
<dbReference type="Proteomes" id="UP000789920">
    <property type="component" value="Unassembled WGS sequence"/>
</dbReference>
<gene>
    <name evidence="1" type="ORF">RPERSI_LOCUS27682</name>
</gene>
<comment type="caution">
    <text evidence="1">The sequence shown here is derived from an EMBL/GenBank/DDBJ whole genome shotgun (WGS) entry which is preliminary data.</text>
</comment>
<organism evidence="1 2">
    <name type="scientific">Racocetra persica</name>
    <dbReference type="NCBI Taxonomy" id="160502"/>
    <lineage>
        <taxon>Eukaryota</taxon>
        <taxon>Fungi</taxon>
        <taxon>Fungi incertae sedis</taxon>
        <taxon>Mucoromycota</taxon>
        <taxon>Glomeromycotina</taxon>
        <taxon>Glomeromycetes</taxon>
        <taxon>Diversisporales</taxon>
        <taxon>Gigasporaceae</taxon>
        <taxon>Racocetra</taxon>
    </lineage>
</organism>
<sequence>MCGILFRLRQSSSSIDGNPSNSFHKDLWNQLMTKNTQRGPDSQDQFSESLDNFELDFFGAVLHLRGKSVIKQPLIDNDQNVLLWNGEIFDGLEVPFGENDTIYLSATVKNSEKISDEINDNNGVLKVLRMIEGPYSIIFWQSSKRKLWFGRDCLGRRSLLWHIPT</sequence>
<dbReference type="EMBL" id="CAJVQC010098474">
    <property type="protein sequence ID" value="CAG8830078.1"/>
    <property type="molecule type" value="Genomic_DNA"/>
</dbReference>
<name>A0ACA9S8J8_9GLOM</name>
<reference evidence="1" key="1">
    <citation type="submission" date="2021-06" db="EMBL/GenBank/DDBJ databases">
        <authorList>
            <person name="Kallberg Y."/>
            <person name="Tangrot J."/>
            <person name="Rosling A."/>
        </authorList>
    </citation>
    <scope>NUCLEOTIDE SEQUENCE</scope>
    <source>
        <strain evidence="1">MA461A</strain>
    </source>
</reference>
<evidence type="ECO:0000313" key="1">
    <source>
        <dbReference type="EMBL" id="CAG8830078.1"/>
    </source>
</evidence>
<accession>A0ACA9S8J8</accession>
<evidence type="ECO:0000313" key="2">
    <source>
        <dbReference type="Proteomes" id="UP000789920"/>
    </source>
</evidence>
<keyword evidence="2" id="KW-1185">Reference proteome</keyword>
<feature type="non-terminal residue" evidence="1">
    <location>
        <position position="165"/>
    </location>
</feature>
<proteinExistence type="predicted"/>